<dbReference type="InterPro" id="IPR036388">
    <property type="entry name" value="WH-like_DNA-bd_sf"/>
</dbReference>
<dbReference type="Proteomes" id="UP001214441">
    <property type="component" value="Unassembled WGS sequence"/>
</dbReference>
<dbReference type="RefSeq" id="WP_274040462.1">
    <property type="nucleotide sequence ID" value="NZ_JANCPR020000016.1"/>
</dbReference>
<dbReference type="InterPro" id="IPR000281">
    <property type="entry name" value="HTH_RpiR"/>
</dbReference>
<dbReference type="SUPFAM" id="SSF46689">
    <property type="entry name" value="Homeodomain-like"/>
    <property type="match status" value="1"/>
</dbReference>
<dbReference type="EMBL" id="JANCPR020000016">
    <property type="protein sequence ID" value="MDJ1133797.1"/>
    <property type="molecule type" value="Genomic_DNA"/>
</dbReference>
<evidence type="ECO:0000259" key="4">
    <source>
        <dbReference type="PROSITE" id="PS51071"/>
    </source>
</evidence>
<proteinExistence type="predicted"/>
<dbReference type="Pfam" id="PF01380">
    <property type="entry name" value="SIS"/>
    <property type="match status" value="1"/>
</dbReference>
<dbReference type="Gene3D" id="3.40.50.10490">
    <property type="entry name" value="Glucose-6-phosphate isomerase like protein, domain 1"/>
    <property type="match status" value="1"/>
</dbReference>
<dbReference type="Pfam" id="PF01418">
    <property type="entry name" value="HTH_6"/>
    <property type="match status" value="1"/>
</dbReference>
<dbReference type="CDD" id="cd05013">
    <property type="entry name" value="SIS_RpiR"/>
    <property type="match status" value="1"/>
</dbReference>
<evidence type="ECO:0000256" key="3">
    <source>
        <dbReference type="ARBA" id="ARBA00023163"/>
    </source>
</evidence>
<accession>A0ABT6ZY71</accession>
<dbReference type="InterPro" id="IPR009057">
    <property type="entry name" value="Homeodomain-like_sf"/>
</dbReference>
<organism evidence="6 7">
    <name type="scientific">Streptomyces iconiensis</name>
    <dbReference type="NCBI Taxonomy" id="1384038"/>
    <lineage>
        <taxon>Bacteria</taxon>
        <taxon>Bacillati</taxon>
        <taxon>Actinomycetota</taxon>
        <taxon>Actinomycetes</taxon>
        <taxon>Kitasatosporales</taxon>
        <taxon>Streptomycetaceae</taxon>
        <taxon>Streptomyces</taxon>
    </lineage>
</organism>
<protein>
    <submittedName>
        <fullName evidence="6">MurR/RpiR family transcriptional regulator</fullName>
    </submittedName>
</protein>
<keyword evidence="7" id="KW-1185">Reference proteome</keyword>
<sequence length="306" mass="32694">MVVMEDSDDGVTQLRAAVRDTWDELSTSERAVAQYLASTRAERLLFASAQQLGTASGTSNATVVRALQRLGYAGLPALKRELAAGFTNAVAPEVRLKQRIAHVGRDLDGIWEDVFDEAQERIEHCRRLTDAEALKRAVTALAEAGEVFCYGVAASEIAARHLALALGRIGRRARFLGATGFALADALLPLGHGDAVVVFQPGRALDEFTVLVERARAVGAKVVFVTDELGETFADRVEAVITAPHTPTGITAESLTGLVVADALLLALTTLDETRAVETSHQLTALREQLLSPPRHGRGAAGQRRG</sequence>
<dbReference type="InterPro" id="IPR035472">
    <property type="entry name" value="RpiR-like_SIS"/>
</dbReference>
<feature type="domain" description="HTH rpiR-type" evidence="4">
    <location>
        <begin position="12"/>
        <end position="89"/>
    </location>
</feature>
<keyword evidence="1" id="KW-0805">Transcription regulation</keyword>
<dbReference type="PROSITE" id="PS51071">
    <property type="entry name" value="HTH_RPIR"/>
    <property type="match status" value="1"/>
</dbReference>
<evidence type="ECO:0000256" key="1">
    <source>
        <dbReference type="ARBA" id="ARBA00023015"/>
    </source>
</evidence>
<dbReference type="InterPro" id="IPR046348">
    <property type="entry name" value="SIS_dom_sf"/>
</dbReference>
<dbReference type="InterPro" id="IPR001347">
    <property type="entry name" value="SIS_dom"/>
</dbReference>
<dbReference type="PROSITE" id="PS51464">
    <property type="entry name" value="SIS"/>
    <property type="match status" value="1"/>
</dbReference>
<dbReference type="PANTHER" id="PTHR30514">
    <property type="entry name" value="GLUCOKINASE"/>
    <property type="match status" value="1"/>
</dbReference>
<evidence type="ECO:0000313" key="7">
    <source>
        <dbReference type="Proteomes" id="UP001214441"/>
    </source>
</evidence>
<dbReference type="SUPFAM" id="SSF53697">
    <property type="entry name" value="SIS domain"/>
    <property type="match status" value="1"/>
</dbReference>
<keyword evidence="2" id="KW-0238">DNA-binding</keyword>
<gene>
    <name evidence="6" type="ORF">NMN56_017850</name>
</gene>
<evidence type="ECO:0000256" key="2">
    <source>
        <dbReference type="ARBA" id="ARBA00023125"/>
    </source>
</evidence>
<evidence type="ECO:0000259" key="5">
    <source>
        <dbReference type="PROSITE" id="PS51464"/>
    </source>
</evidence>
<reference evidence="6 7" key="1">
    <citation type="submission" date="2023-05" db="EMBL/GenBank/DDBJ databases">
        <title>Streptantibioticus silvisoli sp. nov., acidotolerant actinomycetes 1 from pine litter.</title>
        <authorList>
            <person name="Swiecimska M."/>
            <person name="Golinska P."/>
            <person name="Sangal V."/>
            <person name="Wachnowicz B."/>
            <person name="Goodfellow M."/>
        </authorList>
    </citation>
    <scope>NUCLEOTIDE SEQUENCE [LARGE SCALE GENOMIC DNA]</scope>
    <source>
        <strain evidence="6 7">DSM 42109</strain>
    </source>
</reference>
<evidence type="ECO:0000313" key="6">
    <source>
        <dbReference type="EMBL" id="MDJ1133797.1"/>
    </source>
</evidence>
<name>A0ABT6ZY71_9ACTN</name>
<dbReference type="Gene3D" id="1.10.10.10">
    <property type="entry name" value="Winged helix-like DNA-binding domain superfamily/Winged helix DNA-binding domain"/>
    <property type="match status" value="1"/>
</dbReference>
<feature type="domain" description="SIS" evidence="5">
    <location>
        <begin position="137"/>
        <end position="274"/>
    </location>
</feature>
<keyword evidence="3" id="KW-0804">Transcription</keyword>
<dbReference type="InterPro" id="IPR047640">
    <property type="entry name" value="RpiR-like"/>
</dbReference>
<comment type="caution">
    <text evidence="6">The sequence shown here is derived from an EMBL/GenBank/DDBJ whole genome shotgun (WGS) entry which is preliminary data.</text>
</comment>